<reference evidence="1 3" key="1">
    <citation type="submission" date="2020-07" db="EMBL/GenBank/DDBJ databases">
        <title>Draft genome sequence of four isobutane-metabolizing strains capable of cometabolically degrading diverse ether contaminants.</title>
        <authorList>
            <person name="Chen W."/>
            <person name="Faulkner N."/>
            <person name="Smith C."/>
            <person name="Hyman M."/>
        </authorList>
    </citation>
    <scope>NUCLEOTIDE SEQUENCE [LARGE SCALE GENOMIC DNA]</scope>
    <source>
        <strain evidence="1 3">2A</strain>
    </source>
</reference>
<organism evidence="1 3">
    <name type="scientific">Mycolicibacterium fluoranthenivorans</name>
    <dbReference type="NCBI Taxonomy" id="258505"/>
    <lineage>
        <taxon>Bacteria</taxon>
        <taxon>Bacillati</taxon>
        <taxon>Actinomycetota</taxon>
        <taxon>Actinomycetes</taxon>
        <taxon>Mycobacteriales</taxon>
        <taxon>Mycobacteriaceae</taxon>
        <taxon>Mycolicibacterium</taxon>
    </lineage>
</organism>
<gene>
    <name evidence="2" type="ORF">HZU40_09650</name>
    <name evidence="1" type="ORF">HZU40_25570</name>
</gene>
<name>A0A7G8PB13_9MYCO</name>
<protein>
    <submittedName>
        <fullName evidence="1">Uncharacterized protein</fullName>
    </submittedName>
</protein>
<evidence type="ECO:0000313" key="3">
    <source>
        <dbReference type="Proteomes" id="UP000515498"/>
    </source>
</evidence>
<dbReference type="AlphaFoldDB" id="A0A7G8PB13"/>
<accession>A0A7G8PB13</accession>
<dbReference type="EMBL" id="CP059894">
    <property type="protein sequence ID" value="QNJ94497.1"/>
    <property type="molecule type" value="Genomic_DNA"/>
</dbReference>
<dbReference type="EMBL" id="CP059894">
    <property type="protein sequence ID" value="QNJ91529.1"/>
    <property type="molecule type" value="Genomic_DNA"/>
</dbReference>
<evidence type="ECO:0000313" key="2">
    <source>
        <dbReference type="EMBL" id="QNJ94497.1"/>
    </source>
</evidence>
<evidence type="ECO:0000313" key="1">
    <source>
        <dbReference type="EMBL" id="QNJ91529.1"/>
    </source>
</evidence>
<dbReference type="Proteomes" id="UP000515498">
    <property type="component" value="Chromosome"/>
</dbReference>
<dbReference type="RefSeq" id="WP_187096242.1">
    <property type="nucleotide sequence ID" value="NZ_CP059894.1"/>
</dbReference>
<sequence>MPTDDATYAQLWADEINNTYTEPYFTVVTAFDLTGDQEPDVDAAIQEALIKAAKCLRFGVPATFTHGELEAVRHLMPAHEVHQSMAARWMTERYGSQPWVHELWNGES</sequence>
<dbReference type="KEGG" id="mflu:HZU40_09650"/>
<proteinExistence type="predicted"/>
<dbReference type="KEGG" id="mflu:HZU40_25570"/>